<dbReference type="PRINTS" id="PR00598">
    <property type="entry name" value="HTHMARR"/>
</dbReference>
<organism evidence="6 7">
    <name type="scientific">Pseudooceanicola antarcticus</name>
    <dbReference type="NCBI Taxonomy" id="1247613"/>
    <lineage>
        <taxon>Bacteria</taxon>
        <taxon>Pseudomonadati</taxon>
        <taxon>Pseudomonadota</taxon>
        <taxon>Alphaproteobacteria</taxon>
        <taxon>Rhodobacterales</taxon>
        <taxon>Paracoccaceae</taxon>
        <taxon>Pseudooceanicola</taxon>
    </lineage>
</organism>
<dbReference type="EMBL" id="PGTD01000009">
    <property type="protein sequence ID" value="PJE31448.1"/>
    <property type="molecule type" value="Genomic_DNA"/>
</dbReference>
<dbReference type="InterPro" id="IPR036388">
    <property type="entry name" value="WH-like_DNA-bd_sf"/>
</dbReference>
<evidence type="ECO:0000259" key="4">
    <source>
        <dbReference type="PROSITE" id="PS50995"/>
    </source>
</evidence>
<keyword evidence="2 6" id="KW-0238">DNA-binding</keyword>
<keyword evidence="3" id="KW-0804">Transcription</keyword>
<dbReference type="GO" id="GO:0003677">
    <property type="term" value="F:DNA binding"/>
    <property type="evidence" value="ECO:0007669"/>
    <property type="project" value="UniProtKB-KW"/>
</dbReference>
<dbReference type="Pfam" id="PF12802">
    <property type="entry name" value="MarR_2"/>
    <property type="match status" value="1"/>
</dbReference>
<dbReference type="InterPro" id="IPR000835">
    <property type="entry name" value="HTH_MarR-typ"/>
</dbReference>
<dbReference type="InterPro" id="IPR036390">
    <property type="entry name" value="WH_DNA-bd_sf"/>
</dbReference>
<evidence type="ECO:0000313" key="6">
    <source>
        <dbReference type="EMBL" id="SNY49948.1"/>
    </source>
</evidence>
<evidence type="ECO:0000313" key="8">
    <source>
        <dbReference type="Proteomes" id="UP000231702"/>
    </source>
</evidence>
<dbReference type="InterPro" id="IPR023187">
    <property type="entry name" value="Tscrpt_reg_MarR-type_CS"/>
</dbReference>
<dbReference type="PANTHER" id="PTHR42756:SF1">
    <property type="entry name" value="TRANSCRIPTIONAL REPRESSOR OF EMRAB OPERON"/>
    <property type="match status" value="1"/>
</dbReference>
<keyword evidence="1" id="KW-0805">Transcription regulation</keyword>
<proteinExistence type="predicted"/>
<evidence type="ECO:0000313" key="7">
    <source>
        <dbReference type="Proteomes" id="UP000231655"/>
    </source>
</evidence>
<evidence type="ECO:0000256" key="3">
    <source>
        <dbReference type="ARBA" id="ARBA00023163"/>
    </source>
</evidence>
<reference evidence="6 7" key="1">
    <citation type="submission" date="2017-09" db="EMBL/GenBank/DDBJ databases">
        <authorList>
            <person name="Ehlers B."/>
            <person name="Leendertz F.H."/>
        </authorList>
    </citation>
    <scope>NUCLEOTIDE SEQUENCE [LARGE SCALE GENOMIC DNA]</scope>
    <source>
        <strain evidence="6 7">CGMCC 1.12662</strain>
    </source>
</reference>
<reference evidence="5 8" key="2">
    <citation type="journal article" date="2018" name="Int. J. Syst. Evol. Microbiol.">
        <title>Pseudooceanicola lipolyticus sp. nov., a marine alphaproteobacterium, reclassification of Oceanicola flagellatus as Pseudooceanicola flagellatus comb. nov. and emended description of the genus Pseudooceanicola.</title>
        <authorList>
            <person name="Huang M.-M."/>
            <person name="Guo L.-L."/>
            <person name="Wu Y.-H."/>
            <person name="Lai Q.-L."/>
            <person name="Shao Z.-Z."/>
            <person name="Wang C.-S."/>
            <person name="Wu M."/>
            <person name="Xu X.-W."/>
        </authorList>
    </citation>
    <scope>NUCLEOTIDE SEQUENCE [LARGE SCALE GENOMIC DNA]</scope>
    <source>
        <strain evidence="5 8">Ar-45</strain>
    </source>
</reference>
<name>A0A285IPM4_9RHOB</name>
<dbReference type="AlphaFoldDB" id="A0A285IPM4"/>
<evidence type="ECO:0000256" key="1">
    <source>
        <dbReference type="ARBA" id="ARBA00023015"/>
    </source>
</evidence>
<dbReference type="GO" id="GO:0003700">
    <property type="term" value="F:DNA-binding transcription factor activity"/>
    <property type="evidence" value="ECO:0007669"/>
    <property type="project" value="InterPro"/>
</dbReference>
<dbReference type="SUPFAM" id="SSF46785">
    <property type="entry name" value="Winged helix' DNA-binding domain"/>
    <property type="match status" value="1"/>
</dbReference>
<feature type="domain" description="HTH marR-type" evidence="4">
    <location>
        <begin position="16"/>
        <end position="152"/>
    </location>
</feature>
<dbReference type="PROSITE" id="PS50995">
    <property type="entry name" value="HTH_MARR_2"/>
    <property type="match status" value="1"/>
</dbReference>
<dbReference type="OrthoDB" id="4717105at2"/>
<dbReference type="Gene3D" id="1.10.10.10">
    <property type="entry name" value="Winged helix-like DNA-binding domain superfamily/Winged helix DNA-binding domain"/>
    <property type="match status" value="1"/>
</dbReference>
<gene>
    <name evidence="5" type="ORF">CVM39_03590</name>
    <name evidence="6" type="ORF">SAMN06297129_1643</name>
</gene>
<protein>
    <submittedName>
        <fullName evidence="6">DNA-binding transcriptional regulator, MarR family</fullName>
    </submittedName>
</protein>
<dbReference type="PANTHER" id="PTHR42756">
    <property type="entry name" value="TRANSCRIPTIONAL REGULATOR, MARR"/>
    <property type="match status" value="1"/>
</dbReference>
<dbReference type="PROSITE" id="PS01117">
    <property type="entry name" value="HTH_MARR_1"/>
    <property type="match status" value="1"/>
</dbReference>
<dbReference type="Proteomes" id="UP000231655">
    <property type="component" value="Unassembled WGS sequence"/>
</dbReference>
<evidence type="ECO:0000256" key="2">
    <source>
        <dbReference type="ARBA" id="ARBA00023125"/>
    </source>
</evidence>
<dbReference type="SMART" id="SM00347">
    <property type="entry name" value="HTH_MARR"/>
    <property type="match status" value="1"/>
</dbReference>
<keyword evidence="8" id="KW-1185">Reference proteome</keyword>
<evidence type="ECO:0000313" key="5">
    <source>
        <dbReference type="EMBL" id="PJE31448.1"/>
    </source>
</evidence>
<sequence length="156" mass="17510">MSNDPTDKIERNGVTLGYLGRDISFVTRVLRAWLLEDTAAFLKAHDLAAGQVALLNLIALNPGISQKQLADAVVLKKSALTKAINEMVAASLIERRKEEGDQRFNALYLSETGTARFTAMRKDMEASQERLMAALTPEERELFFSFLWRLIDSYQS</sequence>
<dbReference type="RefSeq" id="WP_097145408.1">
    <property type="nucleotide sequence ID" value="NZ_OBEA01000003.1"/>
</dbReference>
<dbReference type="EMBL" id="OBEA01000003">
    <property type="protein sequence ID" value="SNY49948.1"/>
    <property type="molecule type" value="Genomic_DNA"/>
</dbReference>
<accession>A0A285IPM4</accession>
<dbReference type="Proteomes" id="UP000231702">
    <property type="component" value="Unassembled WGS sequence"/>
</dbReference>